<evidence type="ECO:0000259" key="6">
    <source>
        <dbReference type="PROSITE" id="PS51891"/>
    </source>
</evidence>
<evidence type="ECO:0000256" key="1">
    <source>
        <dbReference type="ARBA" id="ARBA00005495"/>
    </source>
</evidence>
<protein>
    <recommendedName>
        <fullName evidence="6">CENP-V/GFA domain-containing protein</fullName>
    </recommendedName>
</protein>
<dbReference type="PANTHER" id="PTHR33337:SF40">
    <property type="entry name" value="CENP-V_GFA DOMAIN-CONTAINING PROTEIN-RELATED"/>
    <property type="match status" value="1"/>
</dbReference>
<dbReference type="GO" id="GO:0016846">
    <property type="term" value="F:carbon-sulfur lyase activity"/>
    <property type="evidence" value="ECO:0007669"/>
    <property type="project" value="InterPro"/>
</dbReference>
<dbReference type="PANTHER" id="PTHR33337">
    <property type="entry name" value="GFA DOMAIN-CONTAINING PROTEIN"/>
    <property type="match status" value="1"/>
</dbReference>
<dbReference type="STRING" id="5627.A0A1C7MC16"/>
<sequence>MESFHSSHAVPDPVPHSNIPDPPPEGHPHKGQRKSIPDTGWRGHPSIPSQNGGNSEKDFTQKPPYEWTSEGGKFQPKYTSECWCGNVSFEYHGDPIDAKYCHCCQCQHLHGAPFQWAVIFPKTSVRMVRNVDNSLHFFSAETRTSEHYVPCKVSCDVCRSPLFDEGRKTVLAFPSSFRFPDHMVPLDFQPIAHIFYSQRVMDIPDGVPKWGMHTSCPTCSCSCT</sequence>
<comment type="similarity">
    <text evidence="1">Belongs to the Gfa family.</text>
</comment>
<evidence type="ECO:0000313" key="7">
    <source>
        <dbReference type="EMBL" id="OBZ72514.1"/>
    </source>
</evidence>
<dbReference type="OrthoDB" id="9970124at2759"/>
<dbReference type="InterPro" id="IPR011057">
    <property type="entry name" value="Mss4-like_sf"/>
</dbReference>
<feature type="domain" description="CENP-V/GFA" evidence="6">
    <location>
        <begin position="78"/>
        <end position="197"/>
    </location>
</feature>
<dbReference type="InterPro" id="IPR006913">
    <property type="entry name" value="CENP-V/GFA"/>
</dbReference>
<dbReference type="Pfam" id="PF04828">
    <property type="entry name" value="GFA"/>
    <property type="match status" value="1"/>
</dbReference>
<comment type="caution">
    <text evidence="7">The sequence shown here is derived from an EMBL/GenBank/DDBJ whole genome shotgun (WGS) entry which is preliminary data.</text>
</comment>
<dbReference type="Proteomes" id="UP000092993">
    <property type="component" value="Unassembled WGS sequence"/>
</dbReference>
<evidence type="ECO:0000256" key="4">
    <source>
        <dbReference type="ARBA" id="ARBA00023239"/>
    </source>
</evidence>
<dbReference type="GO" id="GO:0046872">
    <property type="term" value="F:metal ion binding"/>
    <property type="evidence" value="ECO:0007669"/>
    <property type="project" value="UniProtKB-KW"/>
</dbReference>
<keyword evidence="2" id="KW-0479">Metal-binding</keyword>
<organism evidence="7 8">
    <name type="scientific">Grifola frondosa</name>
    <name type="common">Maitake</name>
    <name type="synonym">Polyporus frondosus</name>
    <dbReference type="NCBI Taxonomy" id="5627"/>
    <lineage>
        <taxon>Eukaryota</taxon>
        <taxon>Fungi</taxon>
        <taxon>Dikarya</taxon>
        <taxon>Basidiomycota</taxon>
        <taxon>Agaricomycotina</taxon>
        <taxon>Agaricomycetes</taxon>
        <taxon>Polyporales</taxon>
        <taxon>Grifolaceae</taxon>
        <taxon>Grifola</taxon>
    </lineage>
</organism>
<gene>
    <name evidence="7" type="ORF">A0H81_07839</name>
</gene>
<dbReference type="AlphaFoldDB" id="A0A1C7MC16"/>
<dbReference type="EMBL" id="LUGG01000009">
    <property type="protein sequence ID" value="OBZ72514.1"/>
    <property type="molecule type" value="Genomic_DNA"/>
</dbReference>
<keyword evidence="4" id="KW-0456">Lyase</keyword>
<evidence type="ECO:0000256" key="2">
    <source>
        <dbReference type="ARBA" id="ARBA00022723"/>
    </source>
</evidence>
<dbReference type="OMA" id="FKPTCHI"/>
<dbReference type="PROSITE" id="PS51891">
    <property type="entry name" value="CENP_V_GFA"/>
    <property type="match status" value="1"/>
</dbReference>
<keyword evidence="3" id="KW-0862">Zinc</keyword>
<name>A0A1C7MC16_GRIFR</name>
<evidence type="ECO:0000256" key="3">
    <source>
        <dbReference type="ARBA" id="ARBA00022833"/>
    </source>
</evidence>
<feature type="region of interest" description="Disordered" evidence="5">
    <location>
        <begin position="1"/>
        <end position="66"/>
    </location>
</feature>
<reference evidence="7 8" key="1">
    <citation type="submission" date="2016-03" db="EMBL/GenBank/DDBJ databases">
        <title>Whole genome sequencing of Grifola frondosa 9006-11.</title>
        <authorList>
            <person name="Min B."/>
            <person name="Park H."/>
            <person name="Kim J.-G."/>
            <person name="Cho H."/>
            <person name="Oh Y.-L."/>
            <person name="Kong W.-S."/>
            <person name="Choi I.-G."/>
        </authorList>
    </citation>
    <scope>NUCLEOTIDE SEQUENCE [LARGE SCALE GENOMIC DNA]</scope>
    <source>
        <strain evidence="7 8">9006-11</strain>
    </source>
</reference>
<keyword evidence="8" id="KW-1185">Reference proteome</keyword>
<evidence type="ECO:0000313" key="8">
    <source>
        <dbReference type="Proteomes" id="UP000092993"/>
    </source>
</evidence>
<evidence type="ECO:0000256" key="5">
    <source>
        <dbReference type="SAM" id="MobiDB-lite"/>
    </source>
</evidence>
<dbReference type="SUPFAM" id="SSF51316">
    <property type="entry name" value="Mss4-like"/>
    <property type="match status" value="1"/>
</dbReference>
<dbReference type="Gene3D" id="3.90.1590.10">
    <property type="entry name" value="glutathione-dependent formaldehyde- activating enzyme (gfa)"/>
    <property type="match status" value="1"/>
</dbReference>
<proteinExistence type="inferred from homology"/>
<accession>A0A1C7MC16</accession>